<dbReference type="EMBL" id="GBXM01055450">
    <property type="protein sequence ID" value="JAH53127.1"/>
    <property type="molecule type" value="Transcribed_RNA"/>
</dbReference>
<sequence>MHVQWLRKTRYLVIQLDNCFP</sequence>
<protein>
    <submittedName>
        <fullName evidence="1">Uncharacterized protein</fullName>
    </submittedName>
</protein>
<reference evidence="1" key="1">
    <citation type="submission" date="2014-11" db="EMBL/GenBank/DDBJ databases">
        <authorList>
            <person name="Amaro Gonzalez C."/>
        </authorList>
    </citation>
    <scope>NUCLEOTIDE SEQUENCE</scope>
</reference>
<organism evidence="1">
    <name type="scientific">Anguilla anguilla</name>
    <name type="common">European freshwater eel</name>
    <name type="synonym">Muraena anguilla</name>
    <dbReference type="NCBI Taxonomy" id="7936"/>
    <lineage>
        <taxon>Eukaryota</taxon>
        <taxon>Metazoa</taxon>
        <taxon>Chordata</taxon>
        <taxon>Craniata</taxon>
        <taxon>Vertebrata</taxon>
        <taxon>Euteleostomi</taxon>
        <taxon>Actinopterygii</taxon>
        <taxon>Neopterygii</taxon>
        <taxon>Teleostei</taxon>
        <taxon>Anguilliformes</taxon>
        <taxon>Anguillidae</taxon>
        <taxon>Anguilla</taxon>
    </lineage>
</organism>
<name>A0A0E9TI37_ANGAN</name>
<accession>A0A0E9TI37</accession>
<dbReference type="AlphaFoldDB" id="A0A0E9TI37"/>
<reference evidence="1" key="2">
    <citation type="journal article" date="2015" name="Fish Shellfish Immunol.">
        <title>Early steps in the European eel (Anguilla anguilla)-Vibrio vulnificus interaction in the gills: Role of the RtxA13 toxin.</title>
        <authorList>
            <person name="Callol A."/>
            <person name="Pajuelo D."/>
            <person name="Ebbesson L."/>
            <person name="Teles M."/>
            <person name="MacKenzie S."/>
            <person name="Amaro C."/>
        </authorList>
    </citation>
    <scope>NUCLEOTIDE SEQUENCE</scope>
</reference>
<proteinExistence type="predicted"/>
<evidence type="ECO:0000313" key="1">
    <source>
        <dbReference type="EMBL" id="JAH53127.1"/>
    </source>
</evidence>